<feature type="chain" id="PRO_5031000798" evidence="2">
    <location>
        <begin position="21"/>
        <end position="310"/>
    </location>
</feature>
<dbReference type="Proteomes" id="UP000434639">
    <property type="component" value="Unassembled WGS sequence"/>
</dbReference>
<gene>
    <name evidence="3" type="ORF">GKZ89_20025</name>
</gene>
<dbReference type="Gene3D" id="3.40.190.150">
    <property type="entry name" value="Bordetella uptake gene, domain 1"/>
    <property type="match status" value="1"/>
</dbReference>
<evidence type="ECO:0000256" key="1">
    <source>
        <dbReference type="ARBA" id="ARBA00006987"/>
    </source>
</evidence>
<dbReference type="EMBL" id="WMIB01000036">
    <property type="protein sequence ID" value="MTH55687.1"/>
    <property type="molecule type" value="Genomic_DNA"/>
</dbReference>
<sequence length="310" mass="34812">MKKMLAVLLCVSLLHGCRGAADEKMVQEKAVHLVIPADRGGGWDLMGRSLQPMLRKDEVRISNMPGGNGETGWKYVKSHPDRTITLNSSLIITNRILGKSEITFEDFTPLGILVSDWEAIAVPVNSPYTEAKKLLRDLKRNPESLKIGVEQSFGNDDQIAFVQAAKELKMNPASIRFRLHQSNEQLVQSLEKKDVDAASLSFSEAAALHQKGKLKILAVSSDRRLEGFENVPTWKEQGISIVFPHWRGIMGPEGMSEEEIQEWDKKLKTLSESKEWAAFLKENHLTGFYKNSTEASAFLAEQQLFYETVL</sequence>
<organism evidence="3 4">
    <name type="scientific">Metabacillus mangrovi</name>
    <dbReference type="NCBI Taxonomy" id="1491830"/>
    <lineage>
        <taxon>Bacteria</taxon>
        <taxon>Bacillati</taxon>
        <taxon>Bacillota</taxon>
        <taxon>Bacilli</taxon>
        <taxon>Bacillales</taxon>
        <taxon>Bacillaceae</taxon>
        <taxon>Metabacillus</taxon>
    </lineage>
</organism>
<comment type="caution">
    <text evidence="3">The sequence shown here is derived from an EMBL/GenBank/DDBJ whole genome shotgun (WGS) entry which is preliminary data.</text>
</comment>
<evidence type="ECO:0000313" key="3">
    <source>
        <dbReference type="EMBL" id="MTH55687.1"/>
    </source>
</evidence>
<dbReference type="CDD" id="cd07012">
    <property type="entry name" value="PBP2_Bug_TTT"/>
    <property type="match status" value="1"/>
</dbReference>
<protein>
    <submittedName>
        <fullName evidence="3">Tripartite tricarboxylate transporter substrate binding protein</fullName>
    </submittedName>
</protein>
<name>A0A7X2S9B2_9BACI</name>
<accession>A0A7X2S9B2</accession>
<proteinExistence type="inferred from homology"/>
<dbReference type="AlphaFoldDB" id="A0A7X2S9B2"/>
<dbReference type="PANTHER" id="PTHR42928">
    <property type="entry name" value="TRICARBOXYLATE-BINDING PROTEIN"/>
    <property type="match status" value="1"/>
</dbReference>
<comment type="similarity">
    <text evidence="1">Belongs to the UPF0065 (bug) family.</text>
</comment>
<dbReference type="OrthoDB" id="9780943at2"/>
<evidence type="ECO:0000256" key="2">
    <source>
        <dbReference type="SAM" id="SignalP"/>
    </source>
</evidence>
<keyword evidence="4" id="KW-1185">Reference proteome</keyword>
<keyword evidence="2" id="KW-0732">Signal</keyword>
<reference evidence="3 4" key="1">
    <citation type="journal article" date="2017" name="Int. J. Syst. Evol. Microbiol.">
        <title>Bacillus mangrovi sp. nov., isolated from a sediment sample from a mangrove forest.</title>
        <authorList>
            <person name="Gupta V."/>
            <person name="Singh P.K."/>
            <person name="Korpole S."/>
            <person name="Tanuku N.R.S."/>
            <person name="Pinnaka A.K."/>
        </authorList>
    </citation>
    <scope>NUCLEOTIDE SEQUENCE [LARGE SCALE GENOMIC DNA]</scope>
    <source>
        <strain evidence="3 4">KCTC 33872</strain>
    </source>
</reference>
<dbReference type="Gene3D" id="3.40.190.10">
    <property type="entry name" value="Periplasmic binding protein-like II"/>
    <property type="match status" value="1"/>
</dbReference>
<dbReference type="InterPro" id="IPR042100">
    <property type="entry name" value="Bug_dom1"/>
</dbReference>
<dbReference type="PANTHER" id="PTHR42928:SF3">
    <property type="entry name" value="UPF0065 PROTEIN YFLP"/>
    <property type="match status" value="1"/>
</dbReference>
<dbReference type="SUPFAM" id="SSF53850">
    <property type="entry name" value="Periplasmic binding protein-like II"/>
    <property type="match status" value="1"/>
</dbReference>
<dbReference type="Pfam" id="PF03401">
    <property type="entry name" value="TctC"/>
    <property type="match status" value="1"/>
</dbReference>
<feature type="signal peptide" evidence="2">
    <location>
        <begin position="1"/>
        <end position="20"/>
    </location>
</feature>
<dbReference type="RefSeq" id="WP_155114185.1">
    <property type="nucleotide sequence ID" value="NZ_WMIB01000036.1"/>
</dbReference>
<dbReference type="InterPro" id="IPR005064">
    <property type="entry name" value="BUG"/>
</dbReference>
<evidence type="ECO:0000313" key="4">
    <source>
        <dbReference type="Proteomes" id="UP000434639"/>
    </source>
</evidence>
<dbReference type="PIRSF" id="PIRSF017082">
    <property type="entry name" value="YflP"/>
    <property type="match status" value="1"/>
</dbReference>